<feature type="non-terminal residue" evidence="2">
    <location>
        <position position="1"/>
    </location>
</feature>
<comment type="caution">
    <text evidence="2">The sequence shown here is derived from an EMBL/GenBank/DDBJ whole genome shotgun (WGS) entry which is preliminary data.</text>
</comment>
<gene>
    <name evidence="2" type="ORF">FOZ62_021150</name>
</gene>
<reference evidence="2 3" key="1">
    <citation type="submission" date="2020-04" db="EMBL/GenBank/DDBJ databases">
        <title>Perkinsus olseni comparative genomics.</title>
        <authorList>
            <person name="Bogema D.R."/>
        </authorList>
    </citation>
    <scope>NUCLEOTIDE SEQUENCE [LARGE SCALE GENOMIC DNA]</scope>
    <source>
        <strain evidence="2">ATCC PRA-205</strain>
    </source>
</reference>
<protein>
    <submittedName>
        <fullName evidence="2">Uncharacterized protein</fullName>
    </submittedName>
</protein>
<feature type="coiled-coil region" evidence="1">
    <location>
        <begin position="2"/>
        <end position="55"/>
    </location>
</feature>
<organism evidence="2 3">
    <name type="scientific">Perkinsus olseni</name>
    <name type="common">Perkinsus atlanticus</name>
    <dbReference type="NCBI Taxonomy" id="32597"/>
    <lineage>
        <taxon>Eukaryota</taxon>
        <taxon>Sar</taxon>
        <taxon>Alveolata</taxon>
        <taxon>Perkinsozoa</taxon>
        <taxon>Perkinsea</taxon>
        <taxon>Perkinsida</taxon>
        <taxon>Perkinsidae</taxon>
        <taxon>Perkinsus</taxon>
    </lineage>
</organism>
<proteinExistence type="predicted"/>
<name>A0A7J6Q0L4_PEROL</name>
<keyword evidence="1" id="KW-0175">Coiled coil</keyword>
<dbReference type="AlphaFoldDB" id="A0A7J6Q0L4"/>
<evidence type="ECO:0000256" key="1">
    <source>
        <dbReference type="SAM" id="Coils"/>
    </source>
</evidence>
<evidence type="ECO:0000313" key="3">
    <source>
        <dbReference type="Proteomes" id="UP000574390"/>
    </source>
</evidence>
<dbReference type="Proteomes" id="UP000574390">
    <property type="component" value="Unassembled WGS sequence"/>
</dbReference>
<evidence type="ECO:0000313" key="2">
    <source>
        <dbReference type="EMBL" id="KAF4701863.1"/>
    </source>
</evidence>
<accession>A0A7J6Q0L4</accession>
<sequence length="75" mass="9089">MKEEFEAERRRLVDQHDKEVSELHAVLEQVDGIEKSREQSDLAEHQNNYEMIRNKNIEEDHQMRSNLEEQIEILK</sequence>
<dbReference type="EMBL" id="JABANM010033083">
    <property type="protein sequence ID" value="KAF4701863.1"/>
    <property type="molecule type" value="Genomic_DNA"/>
</dbReference>